<keyword evidence="2" id="KW-0677">Repeat</keyword>
<reference evidence="5 6" key="1">
    <citation type="journal article" date="2011" name="Genome Biol.">
        <title>Comparative genome sequence analysis underscores mycoparasitism as the ancestral life style of Trichoderma.</title>
        <authorList>
            <person name="Kubicek C.P."/>
            <person name="Herrera-Estrella A."/>
            <person name="Seidl-Seiboth V."/>
            <person name="Martinez D.A."/>
            <person name="Druzhinina I.S."/>
            <person name="Thon M."/>
            <person name="Zeilinger S."/>
            <person name="Casas-Flores S."/>
            <person name="Horwitz B.A."/>
            <person name="Mukherjee P.K."/>
            <person name="Mukherjee M."/>
            <person name="Kredics L."/>
            <person name="Alcaraz L.D."/>
            <person name="Aerts A."/>
            <person name="Antal Z."/>
            <person name="Atanasova L."/>
            <person name="Cervantes-Badillo M.G."/>
            <person name="Challacombe J."/>
            <person name="Chertkov O."/>
            <person name="McCluskey K."/>
            <person name="Coulpier F."/>
            <person name="Deshpande N."/>
            <person name="von Doehren H."/>
            <person name="Ebbole D.J."/>
            <person name="Esquivel-Naranjo E.U."/>
            <person name="Fekete E."/>
            <person name="Flipphi M."/>
            <person name="Glaser F."/>
            <person name="Gomez-Rodriguez E.Y."/>
            <person name="Gruber S."/>
            <person name="Han C."/>
            <person name="Henrissat B."/>
            <person name="Hermosa R."/>
            <person name="Hernandez-Onate M."/>
            <person name="Karaffa L."/>
            <person name="Kosti I."/>
            <person name="Le Crom S."/>
            <person name="Lindquist E."/>
            <person name="Lucas S."/>
            <person name="Luebeck M."/>
            <person name="Luebeck P.S."/>
            <person name="Margeot A."/>
            <person name="Metz B."/>
            <person name="Misra M."/>
            <person name="Nevalainen H."/>
            <person name="Omann M."/>
            <person name="Packer N."/>
            <person name="Perrone G."/>
            <person name="Uresti-Rivera E.E."/>
            <person name="Salamov A."/>
            <person name="Schmoll M."/>
            <person name="Seiboth B."/>
            <person name="Shapiro H."/>
            <person name="Sukno S."/>
            <person name="Tamayo-Ramos J.A."/>
            <person name="Tisch D."/>
            <person name="Wiest A."/>
            <person name="Wilkinson H.H."/>
            <person name="Zhang M."/>
            <person name="Coutinho P.M."/>
            <person name="Kenerley C.M."/>
            <person name="Monte E."/>
            <person name="Baker S.E."/>
            <person name="Grigoriev I.V."/>
        </authorList>
    </citation>
    <scope>NUCLEOTIDE SEQUENCE [LARGE SCALE GENOMIC DNA]</scope>
    <source>
        <strain evidence="6">ATCC 20476 / IMI 206040</strain>
    </source>
</reference>
<dbReference type="InterPro" id="IPR033010">
    <property type="entry name" value="Cdc20/Fizzy"/>
</dbReference>
<dbReference type="Proteomes" id="UP000005426">
    <property type="component" value="Unassembled WGS sequence"/>
</dbReference>
<dbReference type="GO" id="GO:0031145">
    <property type="term" value="P:anaphase-promoting complex-dependent catabolic process"/>
    <property type="evidence" value="ECO:0007669"/>
    <property type="project" value="TreeGrafter"/>
</dbReference>
<dbReference type="PANTHER" id="PTHR19918">
    <property type="entry name" value="CELL DIVISION CYCLE 20 CDC20 FIZZY -RELATED"/>
    <property type="match status" value="1"/>
</dbReference>
<dbReference type="InterPro" id="IPR015943">
    <property type="entry name" value="WD40/YVTN_repeat-like_dom_sf"/>
</dbReference>
<feature type="compositionally biased region" description="Basic and acidic residues" evidence="4">
    <location>
        <begin position="1"/>
        <end position="16"/>
    </location>
</feature>
<evidence type="ECO:0000256" key="2">
    <source>
        <dbReference type="ARBA" id="ARBA00022737"/>
    </source>
</evidence>
<sequence>RTPDRFVPRRDSDEPSRQVYQTTKSLQDLSPTEKLLRRKRAPLNPFSTPPRPQRPQRPQARVSDETRAPLAGQPQGRARSPSSSIYSTTRLPSQGNVWIVGGLAPGTETAEIDRNHRRPARSSTSARLFTMSVNTTRPSRRDDDSHFYHGRVASALRIDRIRRVLDFTCRQPAAPDFPIRTMSMLADLEHASWTGADNDNDPYESPRNYSPLPRRSLPAAPFRVLDAPDLRDDFYCSVLAYSPVCQKLAVGLGNVLYVWSEGTGPRPMHGSPSHNVWLTSVSFSSIQGGKCILAIGRSDGSLVLKSIYDGLPRFQVQQPFPISCVSWRPTNTMRPSRNPFNPGIAVQTEDLIVGDDTGVIYYYVVEWPMGWEVTRDTWPGTIYLIAKVSLHNQQICGLAWSPNGKLFASGGNDNLCCLFDTDSVLVEKQESVPNSSRWLGWHLATEGTKAGYVDQTRGFDVRPARPLSTPIRRLGPGSEKHRWIHKAAVKAIAFCPWREGLVATGGGSNNKCIHFFHTTSGSALASIAVSAQVTALIWSSTRREIAATFGYTEPEHPYRIAIFSWPECKQVAAIPWEGELRALYAISYPRCLVKSNTVHPDRKSREGCIVVASSDKSVKFHEIWCNEGKIVGRGRGMLGGSDILESLEGIDKEGDVIR</sequence>
<dbReference type="PANTHER" id="PTHR19918:SF5">
    <property type="entry name" value="MEIOSIS-SPECIFIC APC_C ACTIVATOR PROTEIN AMA1"/>
    <property type="match status" value="1"/>
</dbReference>
<dbReference type="GO" id="GO:0010997">
    <property type="term" value="F:anaphase-promoting complex binding"/>
    <property type="evidence" value="ECO:0007669"/>
    <property type="project" value="InterPro"/>
</dbReference>
<feature type="repeat" description="WD" evidence="3">
    <location>
        <begin position="388"/>
        <end position="423"/>
    </location>
</feature>
<dbReference type="AlphaFoldDB" id="G9NX71"/>
<dbReference type="KEGG" id="tatv:25774898"/>
<dbReference type="OMA" id="IPWGPYG"/>
<dbReference type="GO" id="GO:1990757">
    <property type="term" value="F:ubiquitin ligase activator activity"/>
    <property type="evidence" value="ECO:0007669"/>
    <property type="project" value="TreeGrafter"/>
</dbReference>
<protein>
    <submittedName>
        <fullName evidence="5">Uncharacterized protein</fullName>
    </submittedName>
</protein>
<proteinExistence type="predicted"/>
<organism evidence="5 6">
    <name type="scientific">Hypocrea atroviridis (strain ATCC 20476 / IMI 206040)</name>
    <name type="common">Trichoderma atroviride</name>
    <dbReference type="NCBI Taxonomy" id="452589"/>
    <lineage>
        <taxon>Eukaryota</taxon>
        <taxon>Fungi</taxon>
        <taxon>Dikarya</taxon>
        <taxon>Ascomycota</taxon>
        <taxon>Pezizomycotina</taxon>
        <taxon>Sordariomycetes</taxon>
        <taxon>Hypocreomycetidae</taxon>
        <taxon>Hypocreales</taxon>
        <taxon>Hypocreaceae</taxon>
        <taxon>Trichoderma</taxon>
    </lineage>
</organism>
<dbReference type="GeneID" id="25774898"/>
<keyword evidence="1 3" id="KW-0853">WD repeat</keyword>
<feature type="non-terminal residue" evidence="5">
    <location>
        <position position="1"/>
    </location>
</feature>
<evidence type="ECO:0000256" key="4">
    <source>
        <dbReference type="SAM" id="MobiDB-lite"/>
    </source>
</evidence>
<dbReference type="InterPro" id="IPR036322">
    <property type="entry name" value="WD40_repeat_dom_sf"/>
</dbReference>
<feature type="non-terminal residue" evidence="5">
    <location>
        <position position="658"/>
    </location>
</feature>
<feature type="compositionally biased region" description="Polar residues" evidence="4">
    <location>
        <begin position="80"/>
        <end position="89"/>
    </location>
</feature>
<dbReference type="EMBL" id="ABDG02000024">
    <property type="protein sequence ID" value="EHK45501.1"/>
    <property type="molecule type" value="Genomic_DNA"/>
</dbReference>
<dbReference type="HOGENOM" id="CLU_014831_3_0_1"/>
<evidence type="ECO:0000313" key="6">
    <source>
        <dbReference type="Proteomes" id="UP000005426"/>
    </source>
</evidence>
<dbReference type="PROSITE" id="PS50082">
    <property type="entry name" value="WD_REPEATS_2"/>
    <property type="match status" value="1"/>
</dbReference>
<dbReference type="SMART" id="SM00320">
    <property type="entry name" value="WD40"/>
    <property type="match status" value="4"/>
</dbReference>
<dbReference type="Pfam" id="PF00400">
    <property type="entry name" value="WD40"/>
    <property type="match status" value="1"/>
</dbReference>
<dbReference type="Gene3D" id="2.130.10.10">
    <property type="entry name" value="YVTN repeat-like/Quinoprotein amine dehydrogenase"/>
    <property type="match status" value="2"/>
</dbReference>
<feature type="compositionally biased region" description="Polar residues" evidence="4">
    <location>
        <begin position="18"/>
        <end position="30"/>
    </location>
</feature>
<feature type="region of interest" description="Disordered" evidence="4">
    <location>
        <begin position="1"/>
        <end position="89"/>
    </location>
</feature>
<name>G9NX71_HYPAI</name>
<dbReference type="GO" id="GO:1905786">
    <property type="term" value="P:positive regulation of anaphase-promoting complex-dependent catabolic process"/>
    <property type="evidence" value="ECO:0007669"/>
    <property type="project" value="TreeGrafter"/>
</dbReference>
<dbReference type="OrthoDB" id="10263272at2759"/>
<dbReference type="STRING" id="452589.G9NX71"/>
<dbReference type="eggNOG" id="KOG0305">
    <property type="taxonomic scope" value="Eukaryota"/>
</dbReference>
<dbReference type="SUPFAM" id="SSF50978">
    <property type="entry name" value="WD40 repeat-like"/>
    <property type="match status" value="1"/>
</dbReference>
<accession>G9NX71</accession>
<evidence type="ECO:0000256" key="3">
    <source>
        <dbReference type="PROSITE-ProRule" id="PRU00221"/>
    </source>
</evidence>
<dbReference type="GO" id="GO:0005680">
    <property type="term" value="C:anaphase-promoting complex"/>
    <property type="evidence" value="ECO:0007669"/>
    <property type="project" value="TreeGrafter"/>
</dbReference>
<comment type="caution">
    <text evidence="5">The sequence shown here is derived from an EMBL/GenBank/DDBJ whole genome shotgun (WGS) entry which is preliminary data.</text>
</comment>
<feature type="region of interest" description="Disordered" evidence="4">
    <location>
        <begin position="193"/>
        <end position="212"/>
    </location>
</feature>
<gene>
    <name evidence="5" type="ORF">TRIATDRAFT_11755</name>
</gene>
<evidence type="ECO:0000313" key="5">
    <source>
        <dbReference type="EMBL" id="EHK45501.1"/>
    </source>
</evidence>
<keyword evidence="6" id="KW-1185">Reference proteome</keyword>
<dbReference type="InterPro" id="IPR001680">
    <property type="entry name" value="WD40_rpt"/>
</dbReference>
<evidence type="ECO:0000256" key="1">
    <source>
        <dbReference type="ARBA" id="ARBA00022574"/>
    </source>
</evidence>